<accession>A0A085V490</accession>
<dbReference type="RefSeq" id="WP_047576579.1">
    <property type="nucleotide sequence ID" value="NZ_JPQT01000112.1"/>
</dbReference>
<evidence type="ECO:0000313" key="2">
    <source>
        <dbReference type="Proteomes" id="UP000028643"/>
    </source>
</evidence>
<proteinExistence type="predicted"/>
<dbReference type="Proteomes" id="UP000028643">
    <property type="component" value="Unassembled WGS sequence"/>
</dbReference>
<sequence length="308" mass="33046">MNWTPVTMQWPAEATAWMDQMESAKDMASVELANTGERLTSLASQATTDLSLIGEAVKGVIANGRAALDGQFGEVPKCFVVTPFQSGVGQGTGYQRFLSAPNLVQRLADKLEDSADPAHPTGEQYALVILFLGTRFDQMAGVLSKFNALMPIAELQKAERRAQHLFELDASKWELPTIGALPPWADLPLERCTVLKEASASINGQLARLEAYAADTSPLDDLAELAQRKAEQAVGLDSKLDAIKQLLANGTPDTSMQSRLLGPGDASELRAQLLEGEDAPGHEWVLSSGVMLVGSLQGLSFVRELVGL</sequence>
<reference evidence="1 2" key="1">
    <citation type="submission" date="2014-07" db="EMBL/GenBank/DDBJ databases">
        <title>Draft Genome Sequences of Environmental Pseudomonas syringae strains.</title>
        <authorList>
            <person name="Baltrus D.A."/>
            <person name="Berge O."/>
            <person name="Morris C."/>
        </authorList>
    </citation>
    <scope>NUCLEOTIDE SEQUENCE [LARGE SCALE GENOMIC DNA]</scope>
    <source>
        <strain evidence="1 2">CEB003</strain>
    </source>
</reference>
<dbReference type="EMBL" id="JPQT01000112">
    <property type="protein sequence ID" value="KFE50253.1"/>
    <property type="molecule type" value="Genomic_DNA"/>
</dbReference>
<evidence type="ECO:0000313" key="1">
    <source>
        <dbReference type="EMBL" id="KFE50253.1"/>
    </source>
</evidence>
<dbReference type="PATRIC" id="fig|317.174.peg.3603"/>
<comment type="caution">
    <text evidence="1">The sequence shown here is derived from an EMBL/GenBank/DDBJ whole genome shotgun (WGS) entry which is preliminary data.</text>
</comment>
<evidence type="ECO:0008006" key="3">
    <source>
        <dbReference type="Google" id="ProtNLM"/>
    </source>
</evidence>
<name>A0A085V490_PSESX</name>
<gene>
    <name evidence="1" type="ORF">IV02_17640</name>
</gene>
<protein>
    <recommendedName>
        <fullName evidence="3">Prophage PSSB64-01</fullName>
    </recommendedName>
</protein>
<dbReference type="AlphaFoldDB" id="A0A085V490"/>
<organism evidence="1 2">
    <name type="scientific">Pseudomonas syringae</name>
    <dbReference type="NCBI Taxonomy" id="317"/>
    <lineage>
        <taxon>Bacteria</taxon>
        <taxon>Pseudomonadati</taxon>
        <taxon>Pseudomonadota</taxon>
        <taxon>Gammaproteobacteria</taxon>
        <taxon>Pseudomonadales</taxon>
        <taxon>Pseudomonadaceae</taxon>
        <taxon>Pseudomonas</taxon>
    </lineage>
</organism>